<protein>
    <submittedName>
        <fullName evidence="2">BPH-5 domain-containing protein</fullName>
    </submittedName>
</protein>
<sequence length="172" mass="19771">MGEKVYHREVQRFRQKVLWTIVIIVDVILLSAFSYDLYQRIVLRKVVSEPVTDVEAWIIWILFGIATPLLITSLFLTKLVVEIREKGLYLRFFPFAKHFIPYNEIAAYEVCQFSPFWDFGGLGGRWIFGGWAYTVSGNSGIKVRLKNNKVFVIGSQHPEKLVEALAKAIGNS</sequence>
<evidence type="ECO:0000313" key="2">
    <source>
        <dbReference type="EMBL" id="CAJ1003976.1"/>
    </source>
</evidence>
<dbReference type="EMBL" id="OY569118">
    <property type="protein sequence ID" value="CAJ1003976.1"/>
    <property type="molecule type" value="Genomic_DNA"/>
</dbReference>
<keyword evidence="1" id="KW-0472">Membrane</keyword>
<dbReference type="Proteomes" id="UP001189619">
    <property type="component" value="Chromosome"/>
</dbReference>
<dbReference type="InterPro" id="IPR046139">
    <property type="entry name" value="DUF6141"/>
</dbReference>
<accession>A0AA48MEC9</accession>
<reference evidence="2" key="1">
    <citation type="submission" date="2023-07" db="EMBL/GenBank/DDBJ databases">
        <authorList>
            <person name="Ivanov I."/>
            <person name="Teneva D."/>
            <person name="Stoikov I."/>
        </authorList>
    </citation>
    <scope>NUCLEOTIDE SEQUENCE</scope>
    <source>
        <strain evidence="2">4475</strain>
    </source>
</reference>
<evidence type="ECO:0000256" key="1">
    <source>
        <dbReference type="SAM" id="Phobius"/>
    </source>
</evidence>
<feature type="transmembrane region" description="Helical" evidence="1">
    <location>
        <begin position="57"/>
        <end position="81"/>
    </location>
</feature>
<keyword evidence="1" id="KW-1133">Transmembrane helix</keyword>
<gene>
    <name evidence="2" type="ORF">BSPP4475_16830</name>
</gene>
<name>A0AA48MEC9_9BACL</name>
<dbReference type="Pfam" id="PF19638">
    <property type="entry name" value="DUF6141"/>
    <property type="match status" value="1"/>
</dbReference>
<keyword evidence="1" id="KW-0812">Transmembrane</keyword>
<organism evidence="2 3">
    <name type="scientific">Brevibacillus aydinogluensis</name>
    <dbReference type="NCBI Taxonomy" id="927786"/>
    <lineage>
        <taxon>Bacteria</taxon>
        <taxon>Bacillati</taxon>
        <taxon>Bacillota</taxon>
        <taxon>Bacilli</taxon>
        <taxon>Bacillales</taxon>
        <taxon>Paenibacillaceae</taxon>
        <taxon>Brevibacillus</taxon>
    </lineage>
</organism>
<feature type="transmembrane region" description="Helical" evidence="1">
    <location>
        <begin position="17"/>
        <end position="37"/>
    </location>
</feature>
<proteinExistence type="predicted"/>
<evidence type="ECO:0000313" key="3">
    <source>
        <dbReference type="Proteomes" id="UP001189619"/>
    </source>
</evidence>
<dbReference type="AlphaFoldDB" id="A0AA48MEC9"/>
<dbReference type="KEGG" id="bayd:BSPP4475_16830"/>
<dbReference type="RefSeq" id="WP_304414694.1">
    <property type="nucleotide sequence ID" value="NZ_OY569118.1"/>
</dbReference>
<keyword evidence="3" id="KW-1185">Reference proteome</keyword>